<name>A0A2P2K3X4_RHIMU</name>
<keyword evidence="1" id="KW-0812">Transmembrane</keyword>
<dbReference type="EMBL" id="GGEC01019933">
    <property type="protein sequence ID" value="MBX00417.1"/>
    <property type="molecule type" value="Transcribed_RNA"/>
</dbReference>
<keyword evidence="1" id="KW-0472">Membrane</keyword>
<dbReference type="AlphaFoldDB" id="A0A2P2K3X4"/>
<accession>A0A2P2K3X4</accession>
<keyword evidence="1" id="KW-1133">Transmembrane helix</keyword>
<reference evidence="2" key="1">
    <citation type="submission" date="2018-02" db="EMBL/GenBank/DDBJ databases">
        <title>Rhizophora mucronata_Transcriptome.</title>
        <authorList>
            <person name="Meera S.P."/>
            <person name="Sreeshan A."/>
            <person name="Augustine A."/>
        </authorList>
    </citation>
    <scope>NUCLEOTIDE SEQUENCE</scope>
    <source>
        <tissue evidence="2">Leaf</tissue>
    </source>
</reference>
<feature type="transmembrane region" description="Helical" evidence="1">
    <location>
        <begin position="12"/>
        <end position="30"/>
    </location>
</feature>
<evidence type="ECO:0000313" key="2">
    <source>
        <dbReference type="EMBL" id="MBX00417.1"/>
    </source>
</evidence>
<organism evidence="2">
    <name type="scientific">Rhizophora mucronata</name>
    <name type="common">Asiatic mangrove</name>
    <dbReference type="NCBI Taxonomy" id="61149"/>
    <lineage>
        <taxon>Eukaryota</taxon>
        <taxon>Viridiplantae</taxon>
        <taxon>Streptophyta</taxon>
        <taxon>Embryophyta</taxon>
        <taxon>Tracheophyta</taxon>
        <taxon>Spermatophyta</taxon>
        <taxon>Magnoliopsida</taxon>
        <taxon>eudicotyledons</taxon>
        <taxon>Gunneridae</taxon>
        <taxon>Pentapetalae</taxon>
        <taxon>rosids</taxon>
        <taxon>fabids</taxon>
        <taxon>Malpighiales</taxon>
        <taxon>Rhizophoraceae</taxon>
        <taxon>Rhizophora</taxon>
    </lineage>
</organism>
<evidence type="ECO:0000256" key="1">
    <source>
        <dbReference type="SAM" id="Phobius"/>
    </source>
</evidence>
<sequence>MVLRVNFQFQRFYFVVENSYTLIFFFFSLFSR</sequence>
<protein>
    <submittedName>
        <fullName evidence="2">Uncharacterized protein</fullName>
    </submittedName>
</protein>
<proteinExistence type="predicted"/>